<dbReference type="EMBL" id="CADCVS010000368">
    <property type="protein sequence ID" value="CAA9517738.1"/>
    <property type="molecule type" value="Genomic_DNA"/>
</dbReference>
<dbReference type="PROSITE" id="PS51257">
    <property type="entry name" value="PROKAR_LIPOPROTEIN"/>
    <property type="match status" value="1"/>
</dbReference>
<dbReference type="AlphaFoldDB" id="A0A6J4TAL9"/>
<feature type="transmembrane region" description="Helical" evidence="1">
    <location>
        <begin position="33"/>
        <end position="52"/>
    </location>
</feature>
<accession>A0A6J4TAL9</accession>
<keyword evidence="1" id="KW-1133">Transmembrane helix</keyword>
<proteinExistence type="predicted"/>
<evidence type="ECO:0000256" key="1">
    <source>
        <dbReference type="SAM" id="Phobius"/>
    </source>
</evidence>
<reference evidence="2" key="1">
    <citation type="submission" date="2020-02" db="EMBL/GenBank/DDBJ databases">
        <authorList>
            <person name="Meier V. D."/>
        </authorList>
    </citation>
    <scope>NUCLEOTIDE SEQUENCE</scope>
    <source>
        <strain evidence="2">AVDCRST_MAG30</strain>
    </source>
</reference>
<name>A0A6J4TAL9_9ACTN</name>
<evidence type="ECO:0000313" key="2">
    <source>
        <dbReference type="EMBL" id="CAA9517738.1"/>
    </source>
</evidence>
<feature type="non-terminal residue" evidence="2">
    <location>
        <position position="66"/>
    </location>
</feature>
<protein>
    <submittedName>
        <fullName evidence="2">Uncharacterized protein</fullName>
    </submittedName>
</protein>
<gene>
    <name evidence="2" type="ORF">AVDCRST_MAG30-2864</name>
</gene>
<sequence>MTADRVARWLPAAGLAALTLACAFRAGGYYADAHGALAAALLAVLAIRVAILERPFAGVGRRALLR</sequence>
<organism evidence="2">
    <name type="scientific">uncultured Solirubrobacteraceae bacterium</name>
    <dbReference type="NCBI Taxonomy" id="1162706"/>
    <lineage>
        <taxon>Bacteria</taxon>
        <taxon>Bacillati</taxon>
        <taxon>Actinomycetota</taxon>
        <taxon>Thermoleophilia</taxon>
        <taxon>Solirubrobacterales</taxon>
        <taxon>Solirubrobacteraceae</taxon>
        <taxon>environmental samples</taxon>
    </lineage>
</organism>
<keyword evidence="1" id="KW-0472">Membrane</keyword>
<keyword evidence="1" id="KW-0812">Transmembrane</keyword>